<evidence type="ECO:0008006" key="3">
    <source>
        <dbReference type="Google" id="ProtNLM"/>
    </source>
</evidence>
<evidence type="ECO:0000313" key="1">
    <source>
        <dbReference type="EMBL" id="ARF70243.1"/>
    </source>
</evidence>
<gene>
    <name evidence="1" type="ORF">B7C51_23975</name>
</gene>
<dbReference type="RefSeq" id="WP_083041439.1">
    <property type="nucleotide sequence ID" value="NZ_CP020557.1"/>
</dbReference>
<dbReference type="Proteomes" id="UP000192727">
    <property type="component" value="Chromosome"/>
</dbReference>
<dbReference type="AlphaFoldDB" id="A0A1V0UYJ8"/>
<reference evidence="1 2" key="1">
    <citation type="submission" date="2017-03" db="EMBL/GenBank/DDBJ databases">
        <title>Paenibacillus larvae genome sequencing.</title>
        <authorList>
            <person name="Dingman D.W."/>
        </authorList>
    </citation>
    <scope>NUCLEOTIDE SEQUENCE [LARGE SCALE GENOMIC DNA]</scope>
    <source>
        <strain evidence="1 2">SAG 10367</strain>
    </source>
</reference>
<dbReference type="EMBL" id="CP020557">
    <property type="protein sequence ID" value="ARF70243.1"/>
    <property type="molecule type" value="Genomic_DNA"/>
</dbReference>
<evidence type="ECO:0000313" key="2">
    <source>
        <dbReference type="Proteomes" id="UP000192727"/>
    </source>
</evidence>
<dbReference type="InterPro" id="IPR045617">
    <property type="entry name" value="DUF6445"/>
</dbReference>
<name>A0A1V0UYJ8_9BACL</name>
<sequence>MLDNLYVVDNFYEDPDSIRNVALHVKYLKFGDNANYPGYESLQAFYAQDHAMKFEELMKRKIYINPDRYIYGKFRYSPDGSKSYSDMHIDSPDWAAMIYLTSDKDCKGGLGIYRHKNTGIFKVPQNREKFKELGYEDFYDMDRRLVVPETKNLAAWELIELIPMRYNRLVLFKGSMYFHSITEKFGTTVEDSRLTHSFFFNEK</sequence>
<proteinExistence type="predicted"/>
<organism evidence="1 2">
    <name type="scientific">Paenibacillus larvae subsp. pulvifaciens</name>
    <dbReference type="NCBI Taxonomy" id="1477"/>
    <lineage>
        <taxon>Bacteria</taxon>
        <taxon>Bacillati</taxon>
        <taxon>Bacillota</taxon>
        <taxon>Bacilli</taxon>
        <taxon>Bacillales</taxon>
        <taxon>Paenibacillaceae</taxon>
        <taxon>Paenibacillus</taxon>
    </lineage>
</organism>
<accession>A0A1V0UYJ8</accession>
<dbReference type="Pfam" id="PF20043">
    <property type="entry name" value="DUF6445"/>
    <property type="match status" value="1"/>
</dbReference>
<dbReference type="Gene3D" id="2.60.120.620">
    <property type="entry name" value="q2cbj1_9rhob like domain"/>
    <property type="match status" value="1"/>
</dbReference>
<protein>
    <recommendedName>
        <fullName evidence="3">Prolyl 4-hydroxylase alpha subunit Fe(2+) 2OG dioxygenase domain-containing protein</fullName>
    </recommendedName>
</protein>